<comment type="catalytic activity">
    <reaction evidence="8">
        <text>Couples ATP hydrolysis with the unwinding of duplex DNA by translocating in the 3'-5' direction.</text>
        <dbReference type="EC" id="5.6.2.4"/>
    </reaction>
</comment>
<dbReference type="InterPro" id="IPR000212">
    <property type="entry name" value="DNA_helicase_UvrD/REP"/>
</dbReference>
<evidence type="ECO:0000259" key="13">
    <source>
        <dbReference type="PROSITE" id="PS51217"/>
    </source>
</evidence>
<dbReference type="Proteomes" id="UP000254792">
    <property type="component" value="Chromosome"/>
</dbReference>
<sequence>MNENIIRDLNPDQLEAVTITQVPLRVIAGAGSGKTKVITTKIAYLINELKIPAWRILAVTFTNKATKEMKSRVSSLISDTRGNPFISTFHAFCVRVLREEYANVNLEKNFLIIDNSDQRIIVSKILKSINVGPDLVRKYEKIALSKISSWKNQFLTPDDVSGFATSEMDFQMAKTYKNYIKELQKTNSVDFDDLILLTHQLFKNNLEVQKKWRDKFDYVLVDEFQDTNDVQFDLINWLTKDKNNLTVVGDPDQTIYSWRGAKVNIILNFKQAYKNAQTVVLKENYRSTQNILNLASDFITNNKNRESKAVFSNNPVGEKISLKETASKAFEAKFVTQKIKELVDSGNYKYSDFYILYRINAWSLEFEKSLGIAKIPFQLVGGLKFRDRKVIKDILALLKLAAFGDNLAALRVLNFIPKVGAVTIEKIEQKAVEQGISIYSLLTEHKIDALNISKHLEYLCDALGEAKEMLLEMPRIDEFTKFLLQKTGYEERLKFLNKDDDDLQNLQAFLDQVKSYDDEFNVEQAGEENHVLAFLQNEALESSELDNFTANKVTLLTVHAAKGLENKVVFITGLNNAVFPLKSAFSSVEAIEEERRALYVAITRAEERLFISYVSGERSYISDGELSASMFIKELNQELCDFEKNIFFHSDGAMSSNQYNNFSESLPKAQKIDSEYKKGILVEHLAFGKGVVTKVLDRQVMVAFDNPQFGAISVAINSPALKVIKH</sequence>
<dbReference type="Pfam" id="PF00580">
    <property type="entry name" value="UvrD-helicase"/>
    <property type="match status" value="1"/>
</dbReference>
<organism evidence="14 15">
    <name type="scientific">Spiroplasma alleghenense</name>
    <dbReference type="NCBI Taxonomy" id="216931"/>
    <lineage>
        <taxon>Bacteria</taxon>
        <taxon>Bacillati</taxon>
        <taxon>Mycoplasmatota</taxon>
        <taxon>Mollicutes</taxon>
        <taxon>Entomoplasmatales</taxon>
        <taxon>Spiroplasmataceae</taxon>
        <taxon>Spiroplasma</taxon>
    </lineage>
</organism>
<dbReference type="GO" id="GO:0000725">
    <property type="term" value="P:recombinational repair"/>
    <property type="evidence" value="ECO:0007669"/>
    <property type="project" value="TreeGrafter"/>
</dbReference>
<dbReference type="KEGG" id="salx:SALLE_v1c01020"/>
<dbReference type="OrthoDB" id="9810135at2"/>
<comment type="catalytic activity">
    <reaction evidence="10">
        <text>ATP + H2O = ADP + phosphate + H(+)</text>
        <dbReference type="Rhea" id="RHEA:13065"/>
        <dbReference type="ChEBI" id="CHEBI:15377"/>
        <dbReference type="ChEBI" id="CHEBI:15378"/>
        <dbReference type="ChEBI" id="CHEBI:30616"/>
        <dbReference type="ChEBI" id="CHEBI:43474"/>
        <dbReference type="ChEBI" id="CHEBI:456216"/>
        <dbReference type="EC" id="5.6.2.4"/>
    </reaction>
</comment>
<dbReference type="EMBL" id="CP031376">
    <property type="protein sequence ID" value="AXK50778.1"/>
    <property type="molecule type" value="Genomic_DNA"/>
</dbReference>
<dbReference type="CDD" id="cd17932">
    <property type="entry name" value="DEXQc_UvrD"/>
    <property type="match status" value="1"/>
</dbReference>
<dbReference type="InterPro" id="IPR014016">
    <property type="entry name" value="UvrD-like_ATP-bd"/>
</dbReference>
<evidence type="ECO:0000313" key="15">
    <source>
        <dbReference type="Proteomes" id="UP000254792"/>
    </source>
</evidence>
<keyword evidence="5 11" id="KW-0067">ATP-binding</keyword>
<feature type="domain" description="UvrD-like helicase ATP-binding" evidence="12">
    <location>
        <begin position="7"/>
        <end position="288"/>
    </location>
</feature>
<name>A0A345Z2E9_9MOLU</name>
<evidence type="ECO:0000256" key="7">
    <source>
        <dbReference type="ARBA" id="ARBA00023235"/>
    </source>
</evidence>
<accession>A0A345Z2E9</accession>
<dbReference type="RefSeq" id="WP_115557707.1">
    <property type="nucleotide sequence ID" value="NZ_CP031376.1"/>
</dbReference>
<dbReference type="Gene3D" id="1.10.486.10">
    <property type="entry name" value="PCRA, domain 4"/>
    <property type="match status" value="1"/>
</dbReference>
<gene>
    <name evidence="14" type="primary">pcrA</name>
    <name evidence="14" type="ORF">SALLE_v1c01020</name>
</gene>
<dbReference type="GO" id="GO:0033202">
    <property type="term" value="C:DNA helicase complex"/>
    <property type="evidence" value="ECO:0007669"/>
    <property type="project" value="TreeGrafter"/>
</dbReference>
<evidence type="ECO:0000259" key="12">
    <source>
        <dbReference type="PROSITE" id="PS51198"/>
    </source>
</evidence>
<evidence type="ECO:0000256" key="8">
    <source>
        <dbReference type="ARBA" id="ARBA00034617"/>
    </source>
</evidence>
<dbReference type="CDD" id="cd18807">
    <property type="entry name" value="SF1_C_UvrD"/>
    <property type="match status" value="1"/>
</dbReference>
<evidence type="ECO:0000256" key="5">
    <source>
        <dbReference type="ARBA" id="ARBA00022840"/>
    </source>
</evidence>
<keyword evidence="6" id="KW-0238">DNA-binding</keyword>
<dbReference type="AlphaFoldDB" id="A0A345Z2E9"/>
<evidence type="ECO:0000256" key="2">
    <source>
        <dbReference type="ARBA" id="ARBA00022741"/>
    </source>
</evidence>
<dbReference type="PANTHER" id="PTHR11070">
    <property type="entry name" value="UVRD / RECB / PCRA DNA HELICASE FAMILY MEMBER"/>
    <property type="match status" value="1"/>
</dbReference>
<dbReference type="InterPro" id="IPR013986">
    <property type="entry name" value="DExx_box_DNA_helicase_dom_sf"/>
</dbReference>
<evidence type="ECO:0000256" key="3">
    <source>
        <dbReference type="ARBA" id="ARBA00022801"/>
    </source>
</evidence>
<dbReference type="EC" id="5.6.2.4" evidence="9"/>
<evidence type="ECO:0000256" key="4">
    <source>
        <dbReference type="ARBA" id="ARBA00022806"/>
    </source>
</evidence>
<keyword evidence="15" id="KW-1185">Reference proteome</keyword>
<dbReference type="InterPro" id="IPR027417">
    <property type="entry name" value="P-loop_NTPase"/>
</dbReference>
<feature type="binding site" evidence="11">
    <location>
        <begin position="28"/>
        <end position="35"/>
    </location>
    <ligand>
        <name>ATP</name>
        <dbReference type="ChEBI" id="CHEBI:30616"/>
    </ligand>
</feature>
<evidence type="ECO:0000256" key="9">
    <source>
        <dbReference type="ARBA" id="ARBA00034808"/>
    </source>
</evidence>
<comment type="similarity">
    <text evidence="1">Belongs to the helicase family. UvrD subfamily.</text>
</comment>
<evidence type="ECO:0000256" key="11">
    <source>
        <dbReference type="PROSITE-ProRule" id="PRU00560"/>
    </source>
</evidence>
<dbReference type="PROSITE" id="PS51217">
    <property type="entry name" value="UVRD_HELICASE_CTER"/>
    <property type="match status" value="1"/>
</dbReference>
<feature type="domain" description="UvrD-like helicase C-terminal" evidence="13">
    <location>
        <begin position="289"/>
        <end position="563"/>
    </location>
</feature>
<dbReference type="Pfam" id="PF13361">
    <property type="entry name" value="UvrD_C"/>
    <property type="match status" value="1"/>
</dbReference>
<evidence type="ECO:0000256" key="10">
    <source>
        <dbReference type="ARBA" id="ARBA00048988"/>
    </source>
</evidence>
<proteinExistence type="inferred from homology"/>
<dbReference type="Gene3D" id="1.10.10.160">
    <property type="match status" value="1"/>
</dbReference>
<dbReference type="GO" id="GO:0005524">
    <property type="term" value="F:ATP binding"/>
    <property type="evidence" value="ECO:0007669"/>
    <property type="project" value="UniProtKB-UniRule"/>
</dbReference>
<dbReference type="GO" id="GO:0005829">
    <property type="term" value="C:cytosol"/>
    <property type="evidence" value="ECO:0007669"/>
    <property type="project" value="TreeGrafter"/>
</dbReference>
<evidence type="ECO:0000256" key="6">
    <source>
        <dbReference type="ARBA" id="ARBA00023125"/>
    </source>
</evidence>
<keyword evidence="3 11" id="KW-0378">Hydrolase</keyword>
<keyword evidence="2 11" id="KW-0547">Nucleotide-binding</keyword>
<keyword evidence="4 11" id="KW-0347">Helicase</keyword>
<dbReference type="PANTHER" id="PTHR11070:SF2">
    <property type="entry name" value="ATP-DEPENDENT DNA HELICASE SRS2"/>
    <property type="match status" value="1"/>
</dbReference>
<dbReference type="GO" id="GO:0016887">
    <property type="term" value="F:ATP hydrolysis activity"/>
    <property type="evidence" value="ECO:0007669"/>
    <property type="project" value="RHEA"/>
</dbReference>
<dbReference type="SUPFAM" id="SSF52540">
    <property type="entry name" value="P-loop containing nucleoside triphosphate hydrolases"/>
    <property type="match status" value="1"/>
</dbReference>
<dbReference type="InterPro" id="IPR014017">
    <property type="entry name" value="DNA_helicase_UvrD-like_C"/>
</dbReference>
<reference evidence="14 15" key="1">
    <citation type="submission" date="2018-07" db="EMBL/GenBank/DDBJ databases">
        <title>Complete genome sequence of Spiroplasma alleghenense PLHS-1 (ATCC 51752).</title>
        <authorList>
            <person name="Chou L."/>
            <person name="Lee T.-Y."/>
            <person name="Tsai Y.-M."/>
            <person name="Kuo C.-H."/>
        </authorList>
    </citation>
    <scope>NUCLEOTIDE SEQUENCE [LARGE SCALE GENOMIC DNA]</scope>
    <source>
        <strain evidence="14 15">PLHS-1</strain>
    </source>
</reference>
<dbReference type="Gene3D" id="3.40.50.300">
    <property type="entry name" value="P-loop containing nucleotide triphosphate hydrolases"/>
    <property type="match status" value="2"/>
</dbReference>
<evidence type="ECO:0000313" key="14">
    <source>
        <dbReference type="EMBL" id="AXK50778.1"/>
    </source>
</evidence>
<keyword evidence="7" id="KW-0413">Isomerase</keyword>
<dbReference type="GO" id="GO:0003677">
    <property type="term" value="F:DNA binding"/>
    <property type="evidence" value="ECO:0007669"/>
    <property type="project" value="UniProtKB-KW"/>
</dbReference>
<evidence type="ECO:0000256" key="1">
    <source>
        <dbReference type="ARBA" id="ARBA00009922"/>
    </source>
</evidence>
<dbReference type="GO" id="GO:0043138">
    <property type="term" value="F:3'-5' DNA helicase activity"/>
    <property type="evidence" value="ECO:0007669"/>
    <property type="project" value="UniProtKB-EC"/>
</dbReference>
<protein>
    <recommendedName>
        <fullName evidence="9">DNA 3'-5' helicase</fullName>
        <ecNumber evidence="9">5.6.2.4</ecNumber>
    </recommendedName>
</protein>
<dbReference type="PROSITE" id="PS51198">
    <property type="entry name" value="UVRD_HELICASE_ATP_BIND"/>
    <property type="match status" value="1"/>
</dbReference>